<dbReference type="GO" id="GO:0033897">
    <property type="term" value="F:ribonuclease T2 activity"/>
    <property type="evidence" value="ECO:0007669"/>
    <property type="project" value="InterPro"/>
</dbReference>
<feature type="region of interest" description="Disordered" evidence="3">
    <location>
        <begin position="145"/>
        <end position="221"/>
    </location>
</feature>
<feature type="signal peptide" evidence="4">
    <location>
        <begin position="1"/>
        <end position="18"/>
    </location>
</feature>
<dbReference type="Pfam" id="PF00445">
    <property type="entry name" value="Ribonuclease_T2"/>
    <property type="match status" value="1"/>
</dbReference>
<gene>
    <name evidence="5" type="ORF">YQE_10021</name>
</gene>
<feature type="chain" id="PRO_5010971904" evidence="4">
    <location>
        <begin position="19"/>
        <end position="221"/>
    </location>
</feature>
<dbReference type="GO" id="GO:0003723">
    <property type="term" value="F:RNA binding"/>
    <property type="evidence" value="ECO:0007669"/>
    <property type="project" value="InterPro"/>
</dbReference>
<accession>N6TYB4</accession>
<evidence type="ECO:0000256" key="1">
    <source>
        <dbReference type="ARBA" id="ARBA00007469"/>
    </source>
</evidence>
<evidence type="ECO:0000256" key="4">
    <source>
        <dbReference type="SAM" id="SignalP"/>
    </source>
</evidence>
<dbReference type="GO" id="GO:0006401">
    <property type="term" value="P:RNA catabolic process"/>
    <property type="evidence" value="ECO:0007669"/>
    <property type="project" value="TreeGrafter"/>
</dbReference>
<dbReference type="PANTHER" id="PTHR11240">
    <property type="entry name" value="RIBONUCLEASE T2"/>
    <property type="match status" value="1"/>
</dbReference>
<feature type="non-terminal residue" evidence="5">
    <location>
        <position position="1"/>
    </location>
</feature>
<evidence type="ECO:0000256" key="2">
    <source>
        <dbReference type="RuleBase" id="RU004328"/>
    </source>
</evidence>
<feature type="compositionally biased region" description="Basic and acidic residues" evidence="3">
    <location>
        <begin position="206"/>
        <end position="221"/>
    </location>
</feature>
<dbReference type="SUPFAM" id="SSF55895">
    <property type="entry name" value="Ribonuclease Rh-like"/>
    <property type="match status" value="1"/>
</dbReference>
<dbReference type="OrthoDB" id="435754at2759"/>
<feature type="compositionally biased region" description="Basic residues" evidence="3">
    <location>
        <begin position="163"/>
        <end position="179"/>
    </location>
</feature>
<protein>
    <submittedName>
        <fullName evidence="5">Uncharacterized protein</fullName>
    </submittedName>
</protein>
<dbReference type="PANTHER" id="PTHR11240:SF22">
    <property type="entry name" value="RIBONUCLEASE T2"/>
    <property type="match status" value="1"/>
</dbReference>
<name>N6TYB4_DENPD</name>
<organism evidence="5">
    <name type="scientific">Dendroctonus ponderosae</name>
    <name type="common">Mountain pine beetle</name>
    <dbReference type="NCBI Taxonomy" id="77166"/>
    <lineage>
        <taxon>Eukaryota</taxon>
        <taxon>Metazoa</taxon>
        <taxon>Ecdysozoa</taxon>
        <taxon>Arthropoda</taxon>
        <taxon>Hexapoda</taxon>
        <taxon>Insecta</taxon>
        <taxon>Pterygota</taxon>
        <taxon>Neoptera</taxon>
        <taxon>Endopterygota</taxon>
        <taxon>Coleoptera</taxon>
        <taxon>Polyphaga</taxon>
        <taxon>Cucujiformia</taxon>
        <taxon>Curculionidae</taxon>
        <taxon>Scolytinae</taxon>
        <taxon>Dendroctonus</taxon>
    </lineage>
</organism>
<evidence type="ECO:0000256" key="3">
    <source>
        <dbReference type="SAM" id="MobiDB-lite"/>
    </source>
</evidence>
<sequence length="221" mass="24626">MSASWALLLACLLFEGRAHTSPQRFPSSPYSDWDYLMFSQRWPQTTCSEWEEANSANSCNLPKDRNLWTIHGVWPTKTGKARGAGLLPVGDSLQPRGADADARGSEHLLDQRGGEHQAELLLGARVEEARHLRLLAAAAGQRDQLLPDGAEAEPPVRAGGHSGKGRRVAQQHGLRRRPVLQRPEERPGQGAHHPLRAGQEDQQQLHQRDPHLLQQNLRDDR</sequence>
<evidence type="ECO:0000313" key="5">
    <source>
        <dbReference type="EMBL" id="ENN73371.1"/>
    </source>
</evidence>
<dbReference type="AlphaFoldDB" id="N6TYB4"/>
<dbReference type="InterPro" id="IPR036430">
    <property type="entry name" value="RNase_T2-like_sf"/>
</dbReference>
<comment type="similarity">
    <text evidence="1 2">Belongs to the RNase T2 family.</text>
</comment>
<dbReference type="HOGENOM" id="CLU_1251797_0_0_1"/>
<dbReference type="GO" id="GO:0005576">
    <property type="term" value="C:extracellular region"/>
    <property type="evidence" value="ECO:0007669"/>
    <property type="project" value="TreeGrafter"/>
</dbReference>
<reference evidence="5" key="1">
    <citation type="journal article" date="2013" name="Genome Biol.">
        <title>Draft genome of the mountain pine beetle, Dendroctonus ponderosae Hopkins, a major forest pest.</title>
        <authorList>
            <person name="Keeling C.I."/>
            <person name="Yuen M.M."/>
            <person name="Liao N.Y."/>
            <person name="Docking T.R."/>
            <person name="Chan S.K."/>
            <person name="Taylor G.A."/>
            <person name="Palmquist D.L."/>
            <person name="Jackman S.D."/>
            <person name="Nguyen A."/>
            <person name="Li M."/>
            <person name="Henderson H."/>
            <person name="Janes J.K."/>
            <person name="Zhao Y."/>
            <person name="Pandoh P."/>
            <person name="Moore R."/>
            <person name="Sperling F.A."/>
            <person name="Huber D.P."/>
            <person name="Birol I."/>
            <person name="Jones S.J."/>
            <person name="Bohlmann J."/>
        </authorList>
    </citation>
    <scope>NUCLEOTIDE SEQUENCE</scope>
</reference>
<dbReference type="InterPro" id="IPR001568">
    <property type="entry name" value="RNase_T2-like"/>
</dbReference>
<dbReference type="EMBL" id="KB741167">
    <property type="protein sequence ID" value="ENN73371.1"/>
    <property type="molecule type" value="Genomic_DNA"/>
</dbReference>
<dbReference type="Gene3D" id="3.90.730.10">
    <property type="entry name" value="Ribonuclease T2-like"/>
    <property type="match status" value="1"/>
</dbReference>
<keyword evidence="4" id="KW-0732">Signal</keyword>
<proteinExistence type="inferred from homology"/>